<proteinExistence type="predicted"/>
<protein>
    <submittedName>
        <fullName evidence="1">Uncharacterized protein</fullName>
    </submittedName>
</protein>
<sequence>MVDETVYSTFQLSAANSIPLLCIDHLMCELAYRSEYPAANMNSFVMRILSSLPPKERKKSIQFNLSSGTPVPILYSDILELSRSLETNDTYLVFKFMEKYGKNIDATGSPLSFLTAIVRNVMTIACIDGAILAGGRARNPQYDGYTEHVFNHCCRSAMMTLDGETAEQRLAILIYNVIDTPHQVRKYVELISRLTSEFAVGHFLDFNACNESLVAYHEGRKKSELDLTRQTPV</sequence>
<accession>A0A077PJR2</accession>
<dbReference type="AlphaFoldDB" id="A0A077PJR2"/>
<keyword evidence="2" id="KW-1185">Reference proteome</keyword>
<dbReference type="EMBL" id="CBSY010000203">
    <property type="protein sequence ID" value="CDH20862.1"/>
    <property type="molecule type" value="Genomic_DNA"/>
</dbReference>
<evidence type="ECO:0000313" key="1">
    <source>
        <dbReference type="EMBL" id="CDH20862.1"/>
    </source>
</evidence>
<comment type="caution">
    <text evidence="1">The sequence shown here is derived from an EMBL/GenBank/DDBJ whole genome shotgun (WGS) entry which is preliminary data.</text>
</comment>
<dbReference type="RefSeq" id="WP_230579302.1">
    <property type="nucleotide sequence ID" value="NZ_CAWLZI010000262.1"/>
</dbReference>
<evidence type="ECO:0000313" key="2">
    <source>
        <dbReference type="Proteomes" id="UP000028500"/>
    </source>
</evidence>
<name>A0A077PJR2_XENBV</name>
<dbReference type="Proteomes" id="UP000028500">
    <property type="component" value="Unassembled WGS sequence"/>
</dbReference>
<gene>
    <name evidence="1" type="ORF">XBKQ1_2810008</name>
</gene>
<organism evidence="1 2">
    <name type="scientific">Xenorhabdus bovienii str. kraussei Quebec</name>
    <dbReference type="NCBI Taxonomy" id="1398203"/>
    <lineage>
        <taxon>Bacteria</taxon>
        <taxon>Pseudomonadati</taxon>
        <taxon>Pseudomonadota</taxon>
        <taxon>Gammaproteobacteria</taxon>
        <taxon>Enterobacterales</taxon>
        <taxon>Morganellaceae</taxon>
        <taxon>Xenorhabdus</taxon>
    </lineage>
</organism>
<reference evidence="1" key="1">
    <citation type="submission" date="2013-07" db="EMBL/GenBank/DDBJ databases">
        <title>Sub-species coevolution in mutualistic symbiosis.</title>
        <authorList>
            <person name="Murfin K."/>
            <person name="Klassen J."/>
            <person name="Lee M."/>
            <person name="Forst S."/>
            <person name="Stock P."/>
            <person name="Goodrich-Blair H."/>
        </authorList>
    </citation>
    <scope>NUCLEOTIDE SEQUENCE [LARGE SCALE GENOMIC DNA]</scope>
    <source>
        <strain evidence="1">Kraussei Quebec</strain>
    </source>
</reference>
<dbReference type="HOGENOM" id="CLU_1189531_0_0_6"/>